<feature type="non-terminal residue" evidence="1">
    <location>
        <position position="1"/>
    </location>
</feature>
<feature type="non-terminal residue" evidence="1">
    <location>
        <position position="812"/>
    </location>
</feature>
<dbReference type="InterPro" id="IPR015943">
    <property type="entry name" value="WD40/YVTN_repeat-like_dom_sf"/>
</dbReference>
<reference evidence="1" key="1">
    <citation type="submission" date="2015-07" db="EMBL/GenBank/DDBJ databases">
        <title>Adaptation to a free-living lifestyle via gene acquisitions in the diplomonad Trepomonas sp. PC1.</title>
        <authorList>
            <person name="Xu F."/>
            <person name="Jerlstrom-Hultqvist J."/>
            <person name="Kolisko M."/>
            <person name="Simpson A.G.B."/>
            <person name="Roger A.J."/>
            <person name="Svard S.G."/>
            <person name="Andersson J.O."/>
        </authorList>
    </citation>
    <scope>NUCLEOTIDE SEQUENCE</scope>
    <source>
        <strain evidence="1">PC1</strain>
    </source>
</reference>
<evidence type="ECO:0000313" key="1">
    <source>
        <dbReference type="EMBL" id="JAP90283.1"/>
    </source>
</evidence>
<dbReference type="AlphaFoldDB" id="A0A146K052"/>
<organism evidence="1">
    <name type="scientific">Trepomonas sp. PC1</name>
    <dbReference type="NCBI Taxonomy" id="1076344"/>
    <lineage>
        <taxon>Eukaryota</taxon>
        <taxon>Metamonada</taxon>
        <taxon>Diplomonadida</taxon>
        <taxon>Hexamitidae</taxon>
        <taxon>Hexamitinae</taxon>
        <taxon>Trepomonas</taxon>
    </lineage>
</organism>
<sequence>LNSFIQNDKQYWRTPYKINQIQLNPNQLFISSVLQTEIIRPFHADYNGDYLIISDNHLLQCYKFDKQITYAKKPGQINKVWENHLENKKISFIKLCGDNVFVLLQDRTIQSYDMKGEQKEKLIPTLSAAHAKQEILNFGSFDSVLYFTIANDLFTFSNNAFSSKKLGLEKIRFFQYLAPDEFVYQTSNVYYSKNHAIKEIILADDVTCCAKSPFIDLLALGTSMGELVLLSPEQQRFQVSAGAVNSVEFSLSHQDVIQASTLFSLKLIRFGSLAMELFDLNEQIKAELIANCEVQKQENSQTILKSFCDRENILSQVIVTQSGQIKLNLLQNNGTTISFLNSLARHYFKQESALQQEIMCCMYRRDISAALNIIFDEAKSQLTLNNIDQASLAFQSFSGCMDHIQKSTKPGYFPKDGNPGGPIDKQLKYLITVIPVQLSTKLCINPTSPDQLLHLQYNMLIQLKKNLYQKKFIPKLYTDCMDYLKQNPGLLIPQFYSTLMDVAQTFNTQGFQSHQLAIEFLQLKNFRSAVRALTPSIFCQKVIENSLQAKFEQAAEAGRLNVDSIETAELIGYYQNCFDQENQILLQQINAEQLKQILLQIKQFRMDILTPDCLIEQINFQDTGLLLDKIFDQATFLVYLINLTAQSNYLFFIDLINQTCEHILAANRPLQQFQNPFLQNFNSSLPFYNFLLKLASSVLQMFLQQISNTIELDLDIDTAQIQLDILLKLISNKYLFLLIKPNELMPQIKDLRGQLKEISQQIFKCFKANKQVDSEYAFEVVARLGEIQRMCNGFQYQEMGEMFKEMQIWFNG</sequence>
<name>A0A146K052_9EUKA</name>
<protein>
    <submittedName>
        <fullName evidence="1">Uncharacterized protein</fullName>
    </submittedName>
</protein>
<accession>A0A146K052</accession>
<dbReference type="SUPFAM" id="SSF50978">
    <property type="entry name" value="WD40 repeat-like"/>
    <property type="match status" value="1"/>
</dbReference>
<gene>
    <name evidence="1" type="ORF">TPC1_30222</name>
</gene>
<dbReference type="InterPro" id="IPR036322">
    <property type="entry name" value="WD40_repeat_dom_sf"/>
</dbReference>
<dbReference type="EMBL" id="GDID01006323">
    <property type="protein sequence ID" value="JAP90283.1"/>
    <property type="molecule type" value="Transcribed_RNA"/>
</dbReference>
<dbReference type="Gene3D" id="2.130.10.10">
    <property type="entry name" value="YVTN repeat-like/Quinoprotein amine dehydrogenase"/>
    <property type="match status" value="1"/>
</dbReference>
<proteinExistence type="predicted"/>